<keyword evidence="2" id="KW-1185">Reference proteome</keyword>
<dbReference type="Proteomes" id="UP000295680">
    <property type="component" value="Unassembled WGS sequence"/>
</dbReference>
<dbReference type="AlphaFoldDB" id="A0A4V2S4F0"/>
<evidence type="ECO:0000313" key="1">
    <source>
        <dbReference type="EMBL" id="TCO48000.1"/>
    </source>
</evidence>
<name>A0A4V2S4F0_9PSEU</name>
<reference evidence="1 2" key="1">
    <citation type="submission" date="2019-03" db="EMBL/GenBank/DDBJ databases">
        <title>Genomic Encyclopedia of Type Strains, Phase IV (KMG-IV): sequencing the most valuable type-strain genomes for metagenomic binning, comparative biology and taxonomic classification.</title>
        <authorList>
            <person name="Goeker M."/>
        </authorList>
    </citation>
    <scope>NUCLEOTIDE SEQUENCE [LARGE SCALE GENOMIC DNA]</scope>
    <source>
        <strain evidence="1 2">DSM 45934</strain>
    </source>
</reference>
<sequence length="54" mass="5774">MTCSTIDTRLGTPTTADLTGPDVAQNRGCGTCPMWCGEADCNQLWPTVNGIDWV</sequence>
<accession>A0A4V2S4F0</accession>
<dbReference type="RefSeq" id="WP_165960972.1">
    <property type="nucleotide sequence ID" value="NZ_SLWS01000016.1"/>
</dbReference>
<dbReference type="EMBL" id="SLWS01000016">
    <property type="protein sequence ID" value="TCO48000.1"/>
    <property type="molecule type" value="Genomic_DNA"/>
</dbReference>
<organism evidence="1 2">
    <name type="scientific">Actinocrispum wychmicini</name>
    <dbReference type="NCBI Taxonomy" id="1213861"/>
    <lineage>
        <taxon>Bacteria</taxon>
        <taxon>Bacillati</taxon>
        <taxon>Actinomycetota</taxon>
        <taxon>Actinomycetes</taxon>
        <taxon>Pseudonocardiales</taxon>
        <taxon>Pseudonocardiaceae</taxon>
        <taxon>Actinocrispum</taxon>
    </lineage>
</organism>
<proteinExistence type="predicted"/>
<comment type="caution">
    <text evidence="1">The sequence shown here is derived from an EMBL/GenBank/DDBJ whole genome shotgun (WGS) entry which is preliminary data.</text>
</comment>
<gene>
    <name evidence="1" type="ORF">EV192_11653</name>
</gene>
<protein>
    <submittedName>
        <fullName evidence="1">Uncharacterized protein</fullName>
    </submittedName>
</protein>
<evidence type="ECO:0000313" key="2">
    <source>
        <dbReference type="Proteomes" id="UP000295680"/>
    </source>
</evidence>